<keyword evidence="2" id="KW-0964">Secreted</keyword>
<dbReference type="Gene3D" id="2.150.10.10">
    <property type="entry name" value="Serralysin-like metalloprotease, C-terminal"/>
    <property type="match status" value="3"/>
</dbReference>
<feature type="chain" id="PRO_5046388452" description="Calcium-binding protein" evidence="3">
    <location>
        <begin position="25"/>
        <end position="444"/>
    </location>
</feature>
<dbReference type="InterPro" id="IPR001343">
    <property type="entry name" value="Hemolysn_Ca-bd"/>
</dbReference>
<protein>
    <recommendedName>
        <fullName evidence="6">Calcium-binding protein</fullName>
    </recommendedName>
</protein>
<name>A0ABT1L1C8_9ACTN</name>
<evidence type="ECO:0000313" key="4">
    <source>
        <dbReference type="EMBL" id="MCP3423802.1"/>
    </source>
</evidence>
<dbReference type="Pfam" id="PF00353">
    <property type="entry name" value="HemolysinCabind"/>
    <property type="match status" value="4"/>
</dbReference>
<dbReference type="SUPFAM" id="SSF51120">
    <property type="entry name" value="beta-Roll"/>
    <property type="match status" value="4"/>
</dbReference>
<organism evidence="4 5">
    <name type="scientific">Nocardioides pinisoli</name>
    <dbReference type="NCBI Taxonomy" id="2950279"/>
    <lineage>
        <taxon>Bacteria</taxon>
        <taxon>Bacillati</taxon>
        <taxon>Actinomycetota</taxon>
        <taxon>Actinomycetes</taxon>
        <taxon>Propionibacteriales</taxon>
        <taxon>Nocardioidaceae</taxon>
        <taxon>Nocardioides</taxon>
    </lineage>
</organism>
<dbReference type="InterPro" id="IPR011049">
    <property type="entry name" value="Serralysin-like_metalloprot_C"/>
</dbReference>
<dbReference type="InterPro" id="IPR050557">
    <property type="entry name" value="RTX_toxin/Mannuronan_C5-epim"/>
</dbReference>
<evidence type="ECO:0000256" key="3">
    <source>
        <dbReference type="SAM" id="SignalP"/>
    </source>
</evidence>
<dbReference type="PRINTS" id="PR00313">
    <property type="entry name" value="CABNDNGRPT"/>
</dbReference>
<proteinExistence type="predicted"/>
<dbReference type="RefSeq" id="WP_254182963.1">
    <property type="nucleotide sequence ID" value="NZ_JANARS010000009.1"/>
</dbReference>
<dbReference type="PROSITE" id="PS00330">
    <property type="entry name" value="HEMOLYSIN_CALCIUM"/>
    <property type="match status" value="2"/>
</dbReference>
<gene>
    <name evidence="4" type="ORF">NCI01_18500</name>
</gene>
<evidence type="ECO:0000313" key="5">
    <source>
        <dbReference type="Proteomes" id="UP001204524"/>
    </source>
</evidence>
<dbReference type="InterPro" id="IPR018511">
    <property type="entry name" value="Hemolysin-typ_Ca-bd_CS"/>
</dbReference>
<reference evidence="4 5" key="1">
    <citation type="submission" date="2022-06" db="EMBL/GenBank/DDBJ databases">
        <authorList>
            <person name="So Y."/>
        </authorList>
    </citation>
    <scope>NUCLEOTIDE SEQUENCE [LARGE SCALE GENOMIC DNA]</scope>
    <source>
        <strain evidence="4 5">STR3</strain>
    </source>
</reference>
<dbReference type="PANTHER" id="PTHR38340:SF1">
    <property type="entry name" value="S-LAYER PROTEIN"/>
    <property type="match status" value="1"/>
</dbReference>
<dbReference type="EMBL" id="JANARS010000009">
    <property type="protein sequence ID" value="MCP3423802.1"/>
    <property type="molecule type" value="Genomic_DNA"/>
</dbReference>
<feature type="signal peptide" evidence="3">
    <location>
        <begin position="1"/>
        <end position="24"/>
    </location>
</feature>
<keyword evidence="5" id="KW-1185">Reference proteome</keyword>
<accession>A0ABT1L1C8</accession>
<dbReference type="PANTHER" id="PTHR38340">
    <property type="entry name" value="S-LAYER PROTEIN"/>
    <property type="match status" value="1"/>
</dbReference>
<dbReference type="Proteomes" id="UP001204524">
    <property type="component" value="Unassembled WGS sequence"/>
</dbReference>
<comment type="subcellular location">
    <subcellularLocation>
        <location evidence="1">Secreted</location>
    </subcellularLocation>
</comment>
<sequence>MSRATRLSTALVPALVLVAPLGIAAAAGTPAAAAATCDGKVPTIVAVAGVATTGTAGDDVILGTDAGDVIDGGAGNDTICGLDGRDTLVGGPGDDRLLGGLDGEYFPEDSYQGDLLVPGPGDDFVDLGDDPQSEDGSWDGPGEYDRVSYRGAAGPVSVDLSTGRATGEGTDTIVVPRWSGGVIGSAFDDVLVGSDVRDTIQGGGGDDTIVGRGGEDVLEPDRVGPQTMQVYDRSVAPGDDVVRAGGDDDYVLSVLGRDRVFGDRGKDALFGTGRGSSLGGGRGRDYVEAGIGVSAHGGAAGDEIDAQIGRRKGHEVDGGPGRDVVRLTARKAEFDPGTRWVVDVPRGKITADGRKRLAYERAEGLSFSGPRGRLTYRGGAGRDGLSANGSMRITAFGRGGRDELVGGRKADLLDGGPGRDALVGGAGRDRCVDGEQLRQCEVRR</sequence>
<evidence type="ECO:0000256" key="1">
    <source>
        <dbReference type="ARBA" id="ARBA00004613"/>
    </source>
</evidence>
<comment type="caution">
    <text evidence="4">The sequence shown here is derived from an EMBL/GenBank/DDBJ whole genome shotgun (WGS) entry which is preliminary data.</text>
</comment>
<keyword evidence="3" id="KW-0732">Signal</keyword>
<evidence type="ECO:0000256" key="2">
    <source>
        <dbReference type="ARBA" id="ARBA00022525"/>
    </source>
</evidence>
<evidence type="ECO:0008006" key="6">
    <source>
        <dbReference type="Google" id="ProtNLM"/>
    </source>
</evidence>